<comment type="cofactor">
    <cofactor evidence="2">
        <name>Mg(2+)</name>
        <dbReference type="ChEBI" id="CHEBI:18420"/>
    </cofactor>
</comment>
<dbReference type="Gene3D" id="3.30.1490.20">
    <property type="entry name" value="ATP-grasp fold, A domain"/>
    <property type="match status" value="1"/>
</dbReference>
<dbReference type="InterPro" id="IPR020561">
    <property type="entry name" value="PRibGlycinamid_synth_ATP-grasp"/>
</dbReference>
<organism evidence="17">
    <name type="scientific">Anaerococcus vaginalis</name>
    <dbReference type="NCBI Taxonomy" id="33037"/>
    <lineage>
        <taxon>Bacteria</taxon>
        <taxon>Bacillati</taxon>
        <taxon>Bacillota</taxon>
        <taxon>Tissierellia</taxon>
        <taxon>Tissierellales</taxon>
        <taxon>Peptoniphilaceae</taxon>
        <taxon>Anaerococcus</taxon>
    </lineage>
</organism>
<evidence type="ECO:0000256" key="11">
    <source>
        <dbReference type="ARBA" id="ARBA00038345"/>
    </source>
</evidence>
<dbReference type="InterPro" id="IPR016185">
    <property type="entry name" value="PreATP-grasp_dom_sf"/>
</dbReference>
<dbReference type="SUPFAM" id="SSF52440">
    <property type="entry name" value="PreATP-grasp domain"/>
    <property type="match status" value="1"/>
</dbReference>
<evidence type="ECO:0000256" key="14">
    <source>
        <dbReference type="HAMAP-Rule" id="MF_00138"/>
    </source>
</evidence>
<dbReference type="GO" id="GO:0004637">
    <property type="term" value="F:phosphoribosylamine-glycine ligase activity"/>
    <property type="evidence" value="ECO:0007669"/>
    <property type="project" value="UniProtKB-UniRule"/>
</dbReference>
<dbReference type="NCBIfam" id="TIGR00877">
    <property type="entry name" value="purD"/>
    <property type="match status" value="1"/>
</dbReference>
<dbReference type="UniPathway" id="UPA00074">
    <property type="reaction ID" value="UER00125"/>
</dbReference>
<dbReference type="InterPro" id="IPR000115">
    <property type="entry name" value="PRibGlycinamide_synth"/>
</dbReference>
<gene>
    <name evidence="14 17" type="primary">purD</name>
    <name evidence="17" type="ORF">AVLFYP127_00774</name>
</gene>
<keyword evidence="10" id="KW-0464">Manganese</keyword>
<dbReference type="InterPro" id="IPR037123">
    <property type="entry name" value="PRibGlycinamide_synth_C_sf"/>
</dbReference>
<evidence type="ECO:0000256" key="15">
    <source>
        <dbReference type="PROSITE-ProRule" id="PRU00409"/>
    </source>
</evidence>
<dbReference type="SMART" id="SM01210">
    <property type="entry name" value="GARS_C"/>
    <property type="match status" value="1"/>
</dbReference>
<feature type="domain" description="ATP-grasp" evidence="16">
    <location>
        <begin position="107"/>
        <end position="311"/>
    </location>
</feature>
<dbReference type="Pfam" id="PF01071">
    <property type="entry name" value="GARS_A"/>
    <property type="match status" value="1"/>
</dbReference>
<keyword evidence="7 15" id="KW-0547">Nucleotide-binding</keyword>
<dbReference type="GO" id="GO:0046872">
    <property type="term" value="F:metal ion binding"/>
    <property type="evidence" value="ECO:0007669"/>
    <property type="project" value="UniProtKB-KW"/>
</dbReference>
<evidence type="ECO:0000256" key="2">
    <source>
        <dbReference type="ARBA" id="ARBA00001946"/>
    </source>
</evidence>
<accession>A0A6N2TTJ4</accession>
<evidence type="ECO:0000256" key="7">
    <source>
        <dbReference type="ARBA" id="ARBA00022741"/>
    </source>
</evidence>
<reference evidence="17" key="1">
    <citation type="submission" date="2019-11" db="EMBL/GenBank/DDBJ databases">
        <authorList>
            <person name="Feng L."/>
        </authorList>
    </citation>
    <scope>NUCLEOTIDE SEQUENCE</scope>
    <source>
        <strain evidence="17">AvaginalisLFYP127</strain>
    </source>
</reference>
<dbReference type="PROSITE" id="PS00184">
    <property type="entry name" value="GARS"/>
    <property type="match status" value="1"/>
</dbReference>
<dbReference type="EMBL" id="CACRSW010000027">
    <property type="protein sequence ID" value="VYT08339.1"/>
    <property type="molecule type" value="Genomic_DNA"/>
</dbReference>
<dbReference type="EC" id="6.3.4.13" evidence="4 14"/>
<keyword evidence="8 14" id="KW-0658">Purine biosynthesis</keyword>
<evidence type="ECO:0000256" key="9">
    <source>
        <dbReference type="ARBA" id="ARBA00022840"/>
    </source>
</evidence>
<dbReference type="InterPro" id="IPR013815">
    <property type="entry name" value="ATP_grasp_subdomain_1"/>
</dbReference>
<dbReference type="AlphaFoldDB" id="A0A6N2TTJ4"/>
<dbReference type="RefSeq" id="WP_070607817.1">
    <property type="nucleotide sequence ID" value="NZ_CACRSW010000027.1"/>
</dbReference>
<dbReference type="Gene3D" id="3.90.600.10">
    <property type="entry name" value="Phosphoribosylglycinamide synthetase, C-terminal domain"/>
    <property type="match status" value="1"/>
</dbReference>
<keyword evidence="9 15" id="KW-0067">ATP-binding</keyword>
<evidence type="ECO:0000256" key="8">
    <source>
        <dbReference type="ARBA" id="ARBA00022755"/>
    </source>
</evidence>
<dbReference type="InterPro" id="IPR011761">
    <property type="entry name" value="ATP-grasp"/>
</dbReference>
<evidence type="ECO:0000256" key="10">
    <source>
        <dbReference type="ARBA" id="ARBA00023211"/>
    </source>
</evidence>
<evidence type="ECO:0000256" key="12">
    <source>
        <dbReference type="ARBA" id="ARBA00042242"/>
    </source>
</evidence>
<keyword evidence="6" id="KW-0479">Metal-binding</keyword>
<evidence type="ECO:0000256" key="5">
    <source>
        <dbReference type="ARBA" id="ARBA00022598"/>
    </source>
</evidence>
<evidence type="ECO:0000256" key="6">
    <source>
        <dbReference type="ARBA" id="ARBA00022723"/>
    </source>
</evidence>
<dbReference type="Gene3D" id="3.30.470.20">
    <property type="entry name" value="ATP-grasp fold, B domain"/>
    <property type="match status" value="1"/>
</dbReference>
<dbReference type="GO" id="GO:0005524">
    <property type="term" value="F:ATP binding"/>
    <property type="evidence" value="ECO:0007669"/>
    <property type="project" value="UniProtKB-UniRule"/>
</dbReference>
<comment type="cofactor">
    <cofactor evidence="1">
        <name>Mn(2+)</name>
        <dbReference type="ChEBI" id="CHEBI:29035"/>
    </cofactor>
</comment>
<dbReference type="PROSITE" id="PS50975">
    <property type="entry name" value="ATP_GRASP"/>
    <property type="match status" value="1"/>
</dbReference>
<evidence type="ECO:0000256" key="1">
    <source>
        <dbReference type="ARBA" id="ARBA00001936"/>
    </source>
</evidence>
<dbReference type="PANTHER" id="PTHR43472:SF1">
    <property type="entry name" value="PHOSPHORIBOSYLAMINE--GLYCINE LIGASE, CHLOROPLASTIC"/>
    <property type="match status" value="1"/>
</dbReference>
<dbReference type="PANTHER" id="PTHR43472">
    <property type="entry name" value="PHOSPHORIBOSYLAMINE--GLYCINE LIGASE"/>
    <property type="match status" value="1"/>
</dbReference>
<dbReference type="GO" id="GO:0009113">
    <property type="term" value="P:purine nucleobase biosynthetic process"/>
    <property type="evidence" value="ECO:0007669"/>
    <property type="project" value="InterPro"/>
</dbReference>
<dbReference type="FunFam" id="3.40.50.20:FF:000006">
    <property type="entry name" value="Phosphoribosylamine--glycine ligase, chloroplastic"/>
    <property type="match status" value="1"/>
</dbReference>
<comment type="catalytic activity">
    <reaction evidence="14">
        <text>5-phospho-beta-D-ribosylamine + glycine + ATP = N(1)-(5-phospho-beta-D-ribosyl)glycinamide + ADP + phosphate + H(+)</text>
        <dbReference type="Rhea" id="RHEA:17453"/>
        <dbReference type="ChEBI" id="CHEBI:15378"/>
        <dbReference type="ChEBI" id="CHEBI:30616"/>
        <dbReference type="ChEBI" id="CHEBI:43474"/>
        <dbReference type="ChEBI" id="CHEBI:57305"/>
        <dbReference type="ChEBI" id="CHEBI:58681"/>
        <dbReference type="ChEBI" id="CHEBI:143788"/>
        <dbReference type="ChEBI" id="CHEBI:456216"/>
        <dbReference type="EC" id="6.3.4.13"/>
    </reaction>
</comment>
<name>A0A6N2TTJ4_9FIRM</name>
<sequence>MKVLIIGNGGREHALAWKISQSKKVDQIFMAKGNAGTNSFCKNINIEPTDIKSLVDFSKKEKIDLTIVGPEDPLCMGIVDEFEKNNLKIFGPNKECAKFEKSKKFTKNFLEKYKIPTAKYKSFENFDNALNSLKDFSYPLVIKADGLCLGKGVIICEDEKKAKESLDDIFNKKIFGDEGKTVVIEEFLKGEEASLLCLVSNNKLFPLETCKDHKQIYDGNKGPNTGGVGTYSPSKFSQKTGENIEIILKQIEKGLDDSKLSYNGILFIGFMIDKDKPKILEFNVRFGDPETETLMPRLESDLVEIIEKTLDKNLKKEDIKWSDDYSLSLILVSDGYPLKYEKNKEISGLEDVKNSIIFHNGTKLENGKILSNGGRVLTINAKAKTLELARKIAYDDCEKIKYENKYYRKDIGLN</sequence>
<dbReference type="Pfam" id="PF02843">
    <property type="entry name" value="GARS_C"/>
    <property type="match status" value="1"/>
</dbReference>
<dbReference type="Pfam" id="PF02844">
    <property type="entry name" value="GARS_N"/>
    <property type="match status" value="1"/>
</dbReference>
<evidence type="ECO:0000313" key="17">
    <source>
        <dbReference type="EMBL" id="VYT08339.1"/>
    </source>
</evidence>
<dbReference type="SMART" id="SM01209">
    <property type="entry name" value="GARS_A"/>
    <property type="match status" value="1"/>
</dbReference>
<protein>
    <recommendedName>
        <fullName evidence="4 14">Phosphoribosylamine--glycine ligase</fullName>
        <ecNumber evidence="4 14">6.3.4.13</ecNumber>
    </recommendedName>
    <alternativeName>
        <fullName evidence="14">GARS</fullName>
    </alternativeName>
    <alternativeName>
        <fullName evidence="12 14">Glycinamide ribonucleotide synthetase</fullName>
    </alternativeName>
    <alternativeName>
        <fullName evidence="13 14">Phosphoribosylglycinamide synthetase</fullName>
    </alternativeName>
</protein>
<evidence type="ECO:0000256" key="13">
    <source>
        <dbReference type="ARBA" id="ARBA00042864"/>
    </source>
</evidence>
<dbReference type="SUPFAM" id="SSF56059">
    <property type="entry name" value="Glutathione synthetase ATP-binding domain-like"/>
    <property type="match status" value="1"/>
</dbReference>
<evidence type="ECO:0000256" key="4">
    <source>
        <dbReference type="ARBA" id="ARBA00013255"/>
    </source>
</evidence>
<dbReference type="InterPro" id="IPR020562">
    <property type="entry name" value="PRibGlycinamide_synth_N"/>
</dbReference>
<dbReference type="Gene3D" id="3.40.50.20">
    <property type="match status" value="1"/>
</dbReference>
<dbReference type="InterPro" id="IPR020559">
    <property type="entry name" value="PRibGlycinamide_synth_CS"/>
</dbReference>
<dbReference type="InterPro" id="IPR011054">
    <property type="entry name" value="Rudment_hybrid_motif"/>
</dbReference>
<dbReference type="HAMAP" id="MF_00138">
    <property type="entry name" value="GARS"/>
    <property type="match status" value="1"/>
</dbReference>
<keyword evidence="5 14" id="KW-0436">Ligase</keyword>
<dbReference type="GO" id="GO:0006189">
    <property type="term" value="P:'de novo' IMP biosynthetic process"/>
    <property type="evidence" value="ECO:0007669"/>
    <property type="project" value="UniProtKB-UniRule"/>
</dbReference>
<evidence type="ECO:0000256" key="3">
    <source>
        <dbReference type="ARBA" id="ARBA00005174"/>
    </source>
</evidence>
<comment type="similarity">
    <text evidence="11 14">Belongs to the GARS family.</text>
</comment>
<dbReference type="SUPFAM" id="SSF51246">
    <property type="entry name" value="Rudiment single hybrid motif"/>
    <property type="match status" value="1"/>
</dbReference>
<comment type="pathway">
    <text evidence="3 14">Purine metabolism; IMP biosynthesis via de novo pathway; N(1)-(5-phospho-D-ribosyl)glycinamide from 5-phospho-alpha-D-ribose 1-diphosphate: step 2/2.</text>
</comment>
<dbReference type="InterPro" id="IPR020560">
    <property type="entry name" value="PRibGlycinamide_synth_C-dom"/>
</dbReference>
<proteinExistence type="inferred from homology"/>
<evidence type="ECO:0000259" key="16">
    <source>
        <dbReference type="PROSITE" id="PS50975"/>
    </source>
</evidence>